<dbReference type="AlphaFoldDB" id="A0A1X2IT93"/>
<dbReference type="Pfam" id="PF00759">
    <property type="entry name" value="Glyco_hydro_9"/>
    <property type="match status" value="1"/>
</dbReference>
<feature type="active site" evidence="8">
    <location>
        <position position="446"/>
    </location>
</feature>
<evidence type="ECO:0000256" key="5">
    <source>
        <dbReference type="ARBA" id="ARBA00023277"/>
    </source>
</evidence>
<keyword evidence="7 8" id="KW-0624">Polysaccharide degradation</keyword>
<evidence type="ECO:0000256" key="9">
    <source>
        <dbReference type="RuleBase" id="RU361166"/>
    </source>
</evidence>
<accession>A0A1X2IT93</accession>
<dbReference type="GO" id="GO:0030245">
    <property type="term" value="P:cellulose catabolic process"/>
    <property type="evidence" value="ECO:0007669"/>
    <property type="project" value="UniProtKB-KW"/>
</dbReference>
<evidence type="ECO:0000256" key="8">
    <source>
        <dbReference type="PROSITE-ProRule" id="PRU10060"/>
    </source>
</evidence>
<dbReference type="GO" id="GO:0008810">
    <property type="term" value="F:cellulase activity"/>
    <property type="evidence" value="ECO:0007669"/>
    <property type="project" value="UniProtKB-EC"/>
</dbReference>
<keyword evidence="10" id="KW-0472">Membrane</keyword>
<keyword evidence="3 8" id="KW-0378">Hydrolase</keyword>
<feature type="active site" evidence="8">
    <location>
        <position position="455"/>
    </location>
</feature>
<reference evidence="12 13" key="1">
    <citation type="submission" date="2016-07" db="EMBL/GenBank/DDBJ databases">
        <title>Pervasive Adenine N6-methylation of Active Genes in Fungi.</title>
        <authorList>
            <consortium name="DOE Joint Genome Institute"/>
            <person name="Mondo S.J."/>
            <person name="Dannebaum R.O."/>
            <person name="Kuo R.C."/>
            <person name="Labutti K."/>
            <person name="Haridas S."/>
            <person name="Kuo A."/>
            <person name="Salamov A."/>
            <person name="Ahrendt S.R."/>
            <person name="Lipzen A."/>
            <person name="Sullivan W."/>
            <person name="Andreopoulos W.B."/>
            <person name="Clum A."/>
            <person name="Lindquist E."/>
            <person name="Daum C."/>
            <person name="Ramamoorthy G.K."/>
            <person name="Gryganskyi A."/>
            <person name="Culley D."/>
            <person name="Magnuson J.K."/>
            <person name="James T.Y."/>
            <person name="O'Malley M.A."/>
            <person name="Stajich J.E."/>
            <person name="Spatafora J.W."/>
            <person name="Visel A."/>
            <person name="Grigoriev I.V."/>
        </authorList>
    </citation>
    <scope>NUCLEOTIDE SEQUENCE [LARGE SCALE GENOMIC DNA]</scope>
    <source>
        <strain evidence="12 13">NRRL 1336</strain>
    </source>
</reference>
<evidence type="ECO:0000313" key="12">
    <source>
        <dbReference type="EMBL" id="ORZ21183.1"/>
    </source>
</evidence>
<dbReference type="InterPro" id="IPR012341">
    <property type="entry name" value="6hp_glycosidase-like_sf"/>
</dbReference>
<organism evidence="12 13">
    <name type="scientific">Absidia repens</name>
    <dbReference type="NCBI Taxonomy" id="90262"/>
    <lineage>
        <taxon>Eukaryota</taxon>
        <taxon>Fungi</taxon>
        <taxon>Fungi incertae sedis</taxon>
        <taxon>Mucoromycota</taxon>
        <taxon>Mucoromycotina</taxon>
        <taxon>Mucoromycetes</taxon>
        <taxon>Mucorales</taxon>
        <taxon>Cunninghamellaceae</taxon>
        <taxon>Absidia</taxon>
    </lineage>
</organism>
<keyword evidence="6 8" id="KW-0326">Glycosidase</keyword>
<feature type="chain" id="PRO_5010755464" description="Endoglucanase" evidence="9">
    <location>
        <begin position="26"/>
        <end position="541"/>
    </location>
</feature>
<dbReference type="InterPro" id="IPR001701">
    <property type="entry name" value="Glyco_hydro_9"/>
</dbReference>
<evidence type="ECO:0000313" key="13">
    <source>
        <dbReference type="Proteomes" id="UP000193560"/>
    </source>
</evidence>
<dbReference type="EC" id="3.2.1.4" evidence="9"/>
<comment type="caution">
    <text evidence="12">The sequence shown here is derived from an EMBL/GenBank/DDBJ whole genome shotgun (WGS) entry which is preliminary data.</text>
</comment>
<keyword evidence="4 9" id="KW-0136">Cellulose degradation</keyword>
<keyword evidence="10" id="KW-1133">Transmembrane helix</keyword>
<dbReference type="OrthoDB" id="10257085at2759"/>
<comment type="catalytic activity">
    <reaction evidence="1 9">
        <text>Endohydrolysis of (1-&gt;4)-beta-D-glucosidic linkages in cellulose, lichenin and cereal beta-D-glucans.</text>
        <dbReference type="EC" id="3.2.1.4"/>
    </reaction>
</comment>
<gene>
    <name evidence="12" type="ORF">BCR42DRAFT_407010</name>
</gene>
<keyword evidence="9" id="KW-0732">Signal</keyword>
<dbReference type="InterPro" id="IPR008928">
    <property type="entry name" value="6-hairpin_glycosidase_sf"/>
</dbReference>
<name>A0A1X2IT93_9FUNG</name>
<dbReference type="Gene3D" id="1.50.10.10">
    <property type="match status" value="1"/>
</dbReference>
<evidence type="ECO:0000256" key="1">
    <source>
        <dbReference type="ARBA" id="ARBA00000966"/>
    </source>
</evidence>
<dbReference type="STRING" id="90262.A0A1X2IT93"/>
<keyword evidence="13" id="KW-1185">Reference proteome</keyword>
<evidence type="ECO:0000256" key="6">
    <source>
        <dbReference type="ARBA" id="ARBA00023295"/>
    </source>
</evidence>
<evidence type="ECO:0000256" key="3">
    <source>
        <dbReference type="ARBA" id="ARBA00022801"/>
    </source>
</evidence>
<feature type="domain" description="Glycoside hydrolase family 9" evidence="11">
    <location>
        <begin position="35"/>
        <end position="467"/>
    </location>
</feature>
<evidence type="ECO:0000256" key="2">
    <source>
        <dbReference type="ARBA" id="ARBA00007072"/>
    </source>
</evidence>
<evidence type="ECO:0000256" key="10">
    <source>
        <dbReference type="SAM" id="Phobius"/>
    </source>
</evidence>
<protein>
    <recommendedName>
        <fullName evidence="9">Endoglucanase</fullName>
        <ecNumber evidence="9">3.2.1.4</ecNumber>
    </recommendedName>
</protein>
<evidence type="ECO:0000256" key="7">
    <source>
        <dbReference type="ARBA" id="ARBA00023326"/>
    </source>
</evidence>
<dbReference type="EMBL" id="MCGE01000005">
    <property type="protein sequence ID" value="ORZ21183.1"/>
    <property type="molecule type" value="Genomic_DNA"/>
</dbReference>
<dbReference type="PANTHER" id="PTHR22298">
    <property type="entry name" value="ENDO-1,4-BETA-GLUCANASE"/>
    <property type="match status" value="1"/>
</dbReference>
<dbReference type="Proteomes" id="UP000193560">
    <property type="component" value="Unassembled WGS sequence"/>
</dbReference>
<feature type="signal peptide" evidence="9">
    <location>
        <begin position="1"/>
        <end position="25"/>
    </location>
</feature>
<keyword evidence="10" id="KW-0812">Transmembrane</keyword>
<feature type="transmembrane region" description="Helical" evidence="10">
    <location>
        <begin position="497"/>
        <end position="521"/>
    </location>
</feature>
<comment type="similarity">
    <text evidence="2 8 9">Belongs to the glycosyl hydrolase 9 (cellulase E) family.</text>
</comment>
<evidence type="ECO:0000256" key="4">
    <source>
        <dbReference type="ARBA" id="ARBA00023001"/>
    </source>
</evidence>
<evidence type="ECO:0000259" key="11">
    <source>
        <dbReference type="Pfam" id="PF00759"/>
    </source>
</evidence>
<dbReference type="InterPro" id="IPR033126">
    <property type="entry name" value="Glyco_hydro_9_Asp/Glu_AS"/>
</dbReference>
<dbReference type="PROSITE" id="PS00698">
    <property type="entry name" value="GH9_3"/>
    <property type="match status" value="1"/>
</dbReference>
<sequence>MYLGKVIFSCLAMTLTMTSQVMVSAQDSSTVNPHYAALLNNSMWFYEAQRSGKLPSNNRVSWRHDSGLDDGKDNGVDLTGGYYDAGDYLKFTLPLAHSLSLISWGGIEWYDSYKKADQTGNLQSTIKWGTDWLLKAHPNSNTLYVQVGSGDVDNNYWGPDTGIPTPRPSYAINNTATGTDVAAMTAAALASASYLFGNLGNDTNYANTLSTAAQSVFALAETQPFQVYTNSVPAADNLYQTNNYTSQLVYSALWLYKATGNTTYRDKASQYYDQFNLASVPVSPMDWSDPSGAVHVLGAEVDNSNTKYADAAKKWLDTMTNPSAANAPCVFTNGGMLWCDGYSDSNSMVPLQDTSLLALLYSRLDPSQSSQYTDFAEKQIQYMLGDNYMLTPYVCGIHANSPHNPHHAGASGGTDISNIDTSPPEELHLLYGAIVGGPNKDDIFYDERNDWSQTEVALDYNAPFQGLIAYQISANAADPPYVTITSPRPNVSRSHGLAGWLIAVIVIVILFILAGLGYYAWLKRKALKQRLAGNKEYAVPA</sequence>
<dbReference type="SUPFAM" id="SSF48208">
    <property type="entry name" value="Six-hairpin glycosidases"/>
    <property type="match status" value="1"/>
</dbReference>
<keyword evidence="5 8" id="KW-0119">Carbohydrate metabolism</keyword>
<proteinExistence type="inferred from homology"/>